<evidence type="ECO:0000313" key="3">
    <source>
        <dbReference type="EMBL" id="MET3793015.1"/>
    </source>
</evidence>
<name>A0ABV2N1U6_9HYPH</name>
<comment type="caution">
    <text evidence="3">The sequence shown here is derived from an EMBL/GenBank/DDBJ whole genome shotgun (WGS) entry which is preliminary data.</text>
</comment>
<dbReference type="Proteomes" id="UP001549076">
    <property type="component" value="Unassembled WGS sequence"/>
</dbReference>
<feature type="transmembrane region" description="Helical" evidence="1">
    <location>
        <begin position="20"/>
        <end position="38"/>
    </location>
</feature>
<evidence type="ECO:0000259" key="2">
    <source>
        <dbReference type="Pfam" id="PF07811"/>
    </source>
</evidence>
<dbReference type="Pfam" id="PF07811">
    <property type="entry name" value="TadE"/>
    <property type="match status" value="1"/>
</dbReference>
<organism evidence="3 4">
    <name type="scientific">Aquamicrobium terrae</name>
    <dbReference type="NCBI Taxonomy" id="1324945"/>
    <lineage>
        <taxon>Bacteria</taxon>
        <taxon>Pseudomonadati</taxon>
        <taxon>Pseudomonadota</taxon>
        <taxon>Alphaproteobacteria</taxon>
        <taxon>Hyphomicrobiales</taxon>
        <taxon>Phyllobacteriaceae</taxon>
        <taxon>Aquamicrobium</taxon>
    </lineage>
</organism>
<feature type="domain" description="TadE-like" evidence="2">
    <location>
        <begin position="18"/>
        <end position="43"/>
    </location>
</feature>
<gene>
    <name evidence="3" type="ORF">ABID37_003238</name>
</gene>
<dbReference type="InterPro" id="IPR012495">
    <property type="entry name" value="TadE-like_dom"/>
</dbReference>
<sequence length="198" mass="21535">MMKALTGRIIRFGRDRRGVAAVEFAFIAPIMLILYFITVEAVQGIETSRQVSRLGAMVADLVGQQDTMSADALKGIMQIGETTMRPYNRSTPTITVTAIKISSDEKGAVPTVAWSGKLVDGAYAAGPAKNSPVTVPLALKTGDSFLIRVESNLGYKPVIAWSDKENASGLIGIFNNIEMNEVYYARPRIRREISCTNC</sequence>
<accession>A0ABV2N1U6</accession>
<evidence type="ECO:0000313" key="4">
    <source>
        <dbReference type="Proteomes" id="UP001549076"/>
    </source>
</evidence>
<keyword evidence="1" id="KW-0812">Transmembrane</keyword>
<keyword evidence="1" id="KW-0472">Membrane</keyword>
<keyword evidence="4" id="KW-1185">Reference proteome</keyword>
<reference evidence="3 4" key="1">
    <citation type="submission" date="2024-06" db="EMBL/GenBank/DDBJ databases">
        <title>Genomic Encyclopedia of Type Strains, Phase IV (KMG-IV): sequencing the most valuable type-strain genomes for metagenomic binning, comparative biology and taxonomic classification.</title>
        <authorList>
            <person name="Goeker M."/>
        </authorList>
    </citation>
    <scope>NUCLEOTIDE SEQUENCE [LARGE SCALE GENOMIC DNA]</scope>
    <source>
        <strain evidence="3 4">DSM 27865</strain>
    </source>
</reference>
<evidence type="ECO:0000256" key="1">
    <source>
        <dbReference type="SAM" id="Phobius"/>
    </source>
</evidence>
<proteinExistence type="predicted"/>
<keyword evidence="1" id="KW-1133">Transmembrane helix</keyword>
<protein>
    <submittedName>
        <fullName evidence="3">Flp pilus assembly protein TadG</fullName>
    </submittedName>
</protein>
<dbReference type="RefSeq" id="WP_354196548.1">
    <property type="nucleotide sequence ID" value="NZ_JBEPML010000011.1"/>
</dbReference>
<dbReference type="EMBL" id="JBEPML010000011">
    <property type="protein sequence ID" value="MET3793015.1"/>
    <property type="molecule type" value="Genomic_DNA"/>
</dbReference>